<proteinExistence type="predicted"/>
<keyword evidence="1" id="KW-0732">Signal</keyword>
<accession>A0AAE0J3D3</accession>
<dbReference type="AlphaFoldDB" id="A0AAE0J3D3"/>
<sequence length="263" mass="28346">MKFTLPLTVFAIAAAVDAAAVAEAEAAPQWCRIPGQPCWKVKRAADAFAEAIKSSGGLPARDESSNGAAFMAKRGVNDLALVIAATQEDAEAFYASLGLPEHFARDDANTGAAKRDAEASPQWCRIKGQPCWKAKRDAEARPQWCRIPGQPCWKRDAEAEANPQWCRIKGQACWKAKRAAEAVMSAIDSAGEVDPRDVSFDPEALLKREANPQWCRIPGQPCWKRDALAEAACNAPSGACSLANRDLHAMYNAARSLVAAHSD</sequence>
<feature type="signal peptide" evidence="1">
    <location>
        <begin position="1"/>
        <end position="26"/>
    </location>
</feature>
<comment type="caution">
    <text evidence="2">The sequence shown here is derived from an EMBL/GenBank/DDBJ whole genome shotgun (WGS) entry which is preliminary data.</text>
</comment>
<organism evidence="2 3">
    <name type="scientific">Cercophora scortea</name>
    <dbReference type="NCBI Taxonomy" id="314031"/>
    <lineage>
        <taxon>Eukaryota</taxon>
        <taxon>Fungi</taxon>
        <taxon>Dikarya</taxon>
        <taxon>Ascomycota</taxon>
        <taxon>Pezizomycotina</taxon>
        <taxon>Sordariomycetes</taxon>
        <taxon>Sordariomycetidae</taxon>
        <taxon>Sordariales</taxon>
        <taxon>Lasiosphaeriaceae</taxon>
        <taxon>Cercophora</taxon>
    </lineage>
</organism>
<evidence type="ECO:0000256" key="1">
    <source>
        <dbReference type="SAM" id="SignalP"/>
    </source>
</evidence>
<keyword evidence="3" id="KW-1185">Reference proteome</keyword>
<protein>
    <submittedName>
        <fullName evidence="2">Pheromone gene 1 protein</fullName>
    </submittedName>
</protein>
<name>A0AAE0J3D3_9PEZI</name>
<dbReference type="EMBL" id="JAUEPO010000001">
    <property type="protein sequence ID" value="KAK3335787.1"/>
    <property type="molecule type" value="Genomic_DNA"/>
</dbReference>
<evidence type="ECO:0000313" key="3">
    <source>
        <dbReference type="Proteomes" id="UP001286456"/>
    </source>
</evidence>
<feature type="chain" id="PRO_5042209347" evidence="1">
    <location>
        <begin position="27"/>
        <end position="263"/>
    </location>
</feature>
<reference evidence="2" key="2">
    <citation type="submission" date="2023-06" db="EMBL/GenBank/DDBJ databases">
        <authorList>
            <consortium name="Lawrence Berkeley National Laboratory"/>
            <person name="Haridas S."/>
            <person name="Hensen N."/>
            <person name="Bonometti L."/>
            <person name="Westerberg I."/>
            <person name="Brannstrom I.O."/>
            <person name="Guillou S."/>
            <person name="Cros-Aarteil S."/>
            <person name="Calhoun S."/>
            <person name="Kuo A."/>
            <person name="Mondo S."/>
            <person name="Pangilinan J."/>
            <person name="Riley R."/>
            <person name="Labutti K."/>
            <person name="Andreopoulos B."/>
            <person name="Lipzen A."/>
            <person name="Chen C."/>
            <person name="Yanf M."/>
            <person name="Daum C."/>
            <person name="Ng V."/>
            <person name="Clum A."/>
            <person name="Steindorff A."/>
            <person name="Ohm R."/>
            <person name="Martin F."/>
            <person name="Silar P."/>
            <person name="Natvig D."/>
            <person name="Lalanne C."/>
            <person name="Gautier V."/>
            <person name="Ament-Velasquez S.L."/>
            <person name="Kruys A."/>
            <person name="Hutchinson M.I."/>
            <person name="Powell A.J."/>
            <person name="Barry K."/>
            <person name="Miller A.N."/>
            <person name="Grigoriev I.V."/>
            <person name="Debuchy R."/>
            <person name="Gladieux P."/>
            <person name="Thoren M.H."/>
            <person name="Johannesson H."/>
        </authorList>
    </citation>
    <scope>NUCLEOTIDE SEQUENCE</scope>
    <source>
        <strain evidence="2">SMH4131-1</strain>
    </source>
</reference>
<dbReference type="Proteomes" id="UP001286456">
    <property type="component" value="Unassembled WGS sequence"/>
</dbReference>
<reference evidence="2" key="1">
    <citation type="journal article" date="2023" name="Mol. Phylogenet. Evol.">
        <title>Genome-scale phylogeny and comparative genomics of the fungal order Sordariales.</title>
        <authorList>
            <person name="Hensen N."/>
            <person name="Bonometti L."/>
            <person name="Westerberg I."/>
            <person name="Brannstrom I.O."/>
            <person name="Guillou S."/>
            <person name="Cros-Aarteil S."/>
            <person name="Calhoun S."/>
            <person name="Haridas S."/>
            <person name="Kuo A."/>
            <person name="Mondo S."/>
            <person name="Pangilinan J."/>
            <person name="Riley R."/>
            <person name="LaButti K."/>
            <person name="Andreopoulos B."/>
            <person name="Lipzen A."/>
            <person name="Chen C."/>
            <person name="Yan M."/>
            <person name="Daum C."/>
            <person name="Ng V."/>
            <person name="Clum A."/>
            <person name="Steindorff A."/>
            <person name="Ohm R.A."/>
            <person name="Martin F."/>
            <person name="Silar P."/>
            <person name="Natvig D.O."/>
            <person name="Lalanne C."/>
            <person name="Gautier V."/>
            <person name="Ament-Velasquez S.L."/>
            <person name="Kruys A."/>
            <person name="Hutchinson M.I."/>
            <person name="Powell A.J."/>
            <person name="Barry K."/>
            <person name="Miller A.N."/>
            <person name="Grigoriev I.V."/>
            <person name="Debuchy R."/>
            <person name="Gladieux P."/>
            <person name="Hiltunen Thoren M."/>
            <person name="Johannesson H."/>
        </authorList>
    </citation>
    <scope>NUCLEOTIDE SEQUENCE</scope>
    <source>
        <strain evidence="2">SMH4131-1</strain>
    </source>
</reference>
<gene>
    <name evidence="2" type="ORF">B0T19DRAFT_18646</name>
</gene>
<evidence type="ECO:0000313" key="2">
    <source>
        <dbReference type="EMBL" id="KAK3335787.1"/>
    </source>
</evidence>